<comment type="caution">
    <text evidence="1">The sequence shown here is derived from an EMBL/GenBank/DDBJ whole genome shotgun (WGS) entry which is preliminary data.</text>
</comment>
<dbReference type="AlphaFoldDB" id="A0A3S3UB39"/>
<evidence type="ECO:0000313" key="1">
    <source>
        <dbReference type="EMBL" id="RWX47781.1"/>
    </source>
</evidence>
<accession>A0A3S3UB39</accession>
<proteinExistence type="predicted"/>
<evidence type="ECO:0000313" key="2">
    <source>
        <dbReference type="Proteomes" id="UP000287853"/>
    </source>
</evidence>
<keyword evidence="2" id="KW-1185">Reference proteome</keyword>
<gene>
    <name evidence="1" type="ORF">H206_05637</name>
</gene>
<name>A0A3S3UB39_9BACT</name>
<dbReference type="Proteomes" id="UP000287853">
    <property type="component" value="Unassembled WGS sequence"/>
</dbReference>
<sequence length="46" mass="5260">MYDSEYSATLFLNLLIGFRMDSGYESRSPTSASLLTFYENERRVGA</sequence>
<reference evidence="1 2" key="1">
    <citation type="submission" date="2017-01" db="EMBL/GenBank/DDBJ databases">
        <title>The cable genome- insights into the physiology and evolution of filamentous bacteria capable of sulfide oxidation via long distance electron transfer.</title>
        <authorList>
            <person name="Schreiber L."/>
            <person name="Bjerg J.T."/>
            <person name="Boggild A."/>
            <person name="Van De Vossenberg J."/>
            <person name="Meysman F."/>
            <person name="Nielsen L.P."/>
            <person name="Schramm A."/>
            <person name="Kjeldsen K.U."/>
        </authorList>
    </citation>
    <scope>NUCLEOTIDE SEQUENCE [LARGE SCALE GENOMIC DNA]</scope>
    <source>
        <strain evidence="1">MCF</strain>
    </source>
</reference>
<organism evidence="1 2">
    <name type="scientific">Candidatus Electrothrix aarhusensis</name>
    <dbReference type="NCBI Taxonomy" id="1859131"/>
    <lineage>
        <taxon>Bacteria</taxon>
        <taxon>Pseudomonadati</taxon>
        <taxon>Thermodesulfobacteriota</taxon>
        <taxon>Desulfobulbia</taxon>
        <taxon>Desulfobulbales</taxon>
        <taxon>Desulfobulbaceae</taxon>
        <taxon>Candidatus Electrothrix</taxon>
    </lineage>
</organism>
<protein>
    <submittedName>
        <fullName evidence="1">Uncharacterized protein</fullName>
    </submittedName>
</protein>
<dbReference type="EMBL" id="MTKO01000025">
    <property type="protein sequence ID" value="RWX47781.1"/>
    <property type="molecule type" value="Genomic_DNA"/>
</dbReference>